<dbReference type="PROSITE" id="PS51257">
    <property type="entry name" value="PROKAR_LIPOPROTEIN"/>
    <property type="match status" value="1"/>
</dbReference>
<dbReference type="Proteomes" id="UP001157006">
    <property type="component" value="Chromosome 5"/>
</dbReference>
<evidence type="ECO:0000313" key="2">
    <source>
        <dbReference type="EMBL" id="CAI8613525.1"/>
    </source>
</evidence>
<accession>A0AAV1ASU3</accession>
<keyword evidence="3" id="KW-1185">Reference proteome</keyword>
<sequence>MLDKSFFLPFLVIAFLVTLSLLIGCWIYWLCVTIHKTWNVRNLLLYQQVISPVRVVEETLFGVNEFNTRNPKVGAEKDLPKSHCADAVSHNVTIAQVDAGDFSDGPVSFDCVFKNHESGILMATSKKEHMLLIWPRCLLLDGVSTLLSPSSWKGLSYNRMHNQ</sequence>
<name>A0AAV1ASU3_VICFA</name>
<keyword evidence="1" id="KW-0472">Membrane</keyword>
<evidence type="ECO:0000313" key="3">
    <source>
        <dbReference type="Proteomes" id="UP001157006"/>
    </source>
</evidence>
<evidence type="ECO:0000256" key="1">
    <source>
        <dbReference type="SAM" id="Phobius"/>
    </source>
</evidence>
<organism evidence="2 3">
    <name type="scientific">Vicia faba</name>
    <name type="common">Broad bean</name>
    <name type="synonym">Faba vulgaris</name>
    <dbReference type="NCBI Taxonomy" id="3906"/>
    <lineage>
        <taxon>Eukaryota</taxon>
        <taxon>Viridiplantae</taxon>
        <taxon>Streptophyta</taxon>
        <taxon>Embryophyta</taxon>
        <taxon>Tracheophyta</taxon>
        <taxon>Spermatophyta</taxon>
        <taxon>Magnoliopsida</taxon>
        <taxon>eudicotyledons</taxon>
        <taxon>Gunneridae</taxon>
        <taxon>Pentapetalae</taxon>
        <taxon>rosids</taxon>
        <taxon>fabids</taxon>
        <taxon>Fabales</taxon>
        <taxon>Fabaceae</taxon>
        <taxon>Papilionoideae</taxon>
        <taxon>50 kb inversion clade</taxon>
        <taxon>NPAAA clade</taxon>
        <taxon>Hologalegina</taxon>
        <taxon>IRL clade</taxon>
        <taxon>Fabeae</taxon>
        <taxon>Vicia</taxon>
    </lineage>
</organism>
<dbReference type="AlphaFoldDB" id="A0AAV1ASU3"/>
<reference evidence="2 3" key="1">
    <citation type="submission" date="2023-01" db="EMBL/GenBank/DDBJ databases">
        <authorList>
            <person name="Kreplak J."/>
        </authorList>
    </citation>
    <scope>NUCLEOTIDE SEQUENCE [LARGE SCALE GENOMIC DNA]</scope>
</reference>
<keyword evidence="1" id="KW-1133">Transmembrane helix</keyword>
<gene>
    <name evidence="2" type="ORF">VFH_V084680</name>
</gene>
<proteinExistence type="predicted"/>
<dbReference type="EMBL" id="OX451740">
    <property type="protein sequence ID" value="CAI8613525.1"/>
    <property type="molecule type" value="Genomic_DNA"/>
</dbReference>
<keyword evidence="1" id="KW-0812">Transmembrane</keyword>
<protein>
    <submittedName>
        <fullName evidence="2">Uncharacterized protein</fullName>
    </submittedName>
</protein>
<feature type="transmembrane region" description="Helical" evidence="1">
    <location>
        <begin position="6"/>
        <end position="31"/>
    </location>
</feature>